<organism evidence="2 3">
    <name type="scientific">Streptomyces lividans 1326</name>
    <dbReference type="NCBI Taxonomy" id="1200984"/>
    <lineage>
        <taxon>Bacteria</taxon>
        <taxon>Bacillati</taxon>
        <taxon>Actinomycetota</taxon>
        <taxon>Actinomycetes</taxon>
        <taxon>Kitasatosporales</taxon>
        <taxon>Streptomycetaceae</taxon>
        <taxon>Streptomyces</taxon>
    </lineage>
</organism>
<reference evidence="3" key="1">
    <citation type="journal article" date="2013" name="Genome Biol. Evol.">
        <title>The genome sequence of Streptomyces lividans 66 reveals a novel tRNA-dependent peptide biosynthetic system within a metal-related genomic island.</title>
        <authorList>
            <person name="Cruz-Morales P."/>
            <person name="Vijgenboom E."/>
            <person name="Iruegas-Bocardo F."/>
            <person name="Girard G."/>
            <person name="Yanez-Guerra L.A."/>
            <person name="Ramos-Aboites H.E."/>
            <person name="Pernodet J.L."/>
            <person name="Anne J."/>
            <person name="van Wezel G.P."/>
            <person name="Barona-Gomez F."/>
        </authorList>
    </citation>
    <scope>NUCLEOTIDE SEQUENCE [LARGE SCALE GENOMIC DNA]</scope>
    <source>
        <strain evidence="3">1326</strain>
    </source>
</reference>
<dbReference type="Gene3D" id="3.40.50.1110">
    <property type="entry name" value="SGNH hydrolase"/>
    <property type="match status" value="1"/>
</dbReference>
<evidence type="ECO:0000313" key="3">
    <source>
        <dbReference type="Proteomes" id="UP000014062"/>
    </source>
</evidence>
<gene>
    <name evidence="2" type="ORF">SLI_4591</name>
</gene>
<dbReference type="PANTHER" id="PTHR43784">
    <property type="entry name" value="GDSL-LIKE LIPASE/ACYLHYDROLASE, PUTATIVE (AFU_ORTHOLOGUE AFUA_2G00820)-RELATED"/>
    <property type="match status" value="1"/>
</dbReference>
<sequence length="267" mass="29362">MRQACHPARAFTSAVTPSVTLRGRAHIASTRSIVHDERMLRFMFVGDSMTIGSAGEHTWRYRLWQHLRDSCGRPFTFVGPRETLHDRVTDAPTSCAYAEPGFPRAHLAGWGEGWHHMTPLIAQTVRSCRADVLLVSLGLIDLGFYTNAEQTAANVRAFVANARSANPRVRVAVMPVLHNIRVDADETFAEQVAHFNELLVKTVADLDDADSPLLLVPPPPGYDFHTDTYDGTHPNESGEHRIAEAFATAMAEEWGLGGPYSPGPPSP</sequence>
<evidence type="ECO:0000313" key="2">
    <source>
        <dbReference type="EMBL" id="EOY49299.1"/>
    </source>
</evidence>
<dbReference type="PANTHER" id="PTHR43784:SF2">
    <property type="entry name" value="GDSL-LIKE LIPASE_ACYLHYDROLASE, PUTATIVE (AFU_ORTHOLOGUE AFUA_2G00820)-RELATED"/>
    <property type="match status" value="1"/>
</dbReference>
<feature type="domain" description="SGNH hydrolase-type esterase" evidence="1">
    <location>
        <begin position="44"/>
        <end position="239"/>
    </location>
</feature>
<dbReference type="InterPro" id="IPR053140">
    <property type="entry name" value="GDSL_Rv0518-like"/>
</dbReference>
<dbReference type="Pfam" id="PF13472">
    <property type="entry name" value="Lipase_GDSL_2"/>
    <property type="match status" value="1"/>
</dbReference>
<dbReference type="Proteomes" id="UP000014062">
    <property type="component" value="Chromosome"/>
</dbReference>
<accession>A0A7U9HCM7</accession>
<dbReference type="AlphaFoldDB" id="A0A7U9HCM7"/>
<dbReference type="SUPFAM" id="SSF52266">
    <property type="entry name" value="SGNH hydrolase"/>
    <property type="match status" value="1"/>
</dbReference>
<name>A0A7U9HCM7_STRLI</name>
<dbReference type="InterPro" id="IPR013830">
    <property type="entry name" value="SGNH_hydro"/>
</dbReference>
<proteinExistence type="predicted"/>
<dbReference type="EMBL" id="CM001889">
    <property type="protein sequence ID" value="EOY49299.1"/>
    <property type="molecule type" value="Genomic_DNA"/>
</dbReference>
<evidence type="ECO:0000259" key="1">
    <source>
        <dbReference type="Pfam" id="PF13472"/>
    </source>
</evidence>
<dbReference type="InterPro" id="IPR036514">
    <property type="entry name" value="SGNH_hydro_sf"/>
</dbReference>
<protein>
    <recommendedName>
        <fullName evidence="1">SGNH hydrolase-type esterase domain-containing protein</fullName>
    </recommendedName>
</protein>